<dbReference type="InParanoid" id="A0A2I3S4K2"/>
<dbReference type="Bgee" id="ENSPTRG00000043433">
    <property type="expression patterns" value="Expressed in temporal lobe and 10 other cell types or tissues"/>
</dbReference>
<evidence type="ECO:0000313" key="1">
    <source>
        <dbReference type="Ensembl" id="ENSPTRP00000071874.1"/>
    </source>
</evidence>
<evidence type="ECO:0000313" key="2">
    <source>
        <dbReference type="Proteomes" id="UP000002277"/>
    </source>
</evidence>
<dbReference type="AlphaFoldDB" id="A0A2I3S4K2"/>
<keyword evidence="2" id="KW-1185">Reference proteome</keyword>
<protein>
    <submittedName>
        <fullName evidence="1">Uncharacterized protein</fullName>
    </submittedName>
</protein>
<reference evidence="1 2" key="1">
    <citation type="journal article" date="2005" name="Nature">
        <title>Initial sequence of the chimpanzee genome and comparison with the human genome.</title>
        <authorList>
            <consortium name="Chimpanzee sequencing and analysis consortium"/>
        </authorList>
    </citation>
    <scope>NUCLEOTIDE SEQUENCE [LARGE SCALE GENOMIC DNA]</scope>
</reference>
<organism evidence="1 2">
    <name type="scientific">Pan troglodytes</name>
    <name type="common">Chimpanzee</name>
    <dbReference type="NCBI Taxonomy" id="9598"/>
    <lineage>
        <taxon>Eukaryota</taxon>
        <taxon>Metazoa</taxon>
        <taxon>Chordata</taxon>
        <taxon>Craniata</taxon>
        <taxon>Vertebrata</taxon>
        <taxon>Euteleostomi</taxon>
        <taxon>Mammalia</taxon>
        <taxon>Eutheria</taxon>
        <taxon>Euarchontoglires</taxon>
        <taxon>Primates</taxon>
        <taxon>Haplorrhini</taxon>
        <taxon>Catarrhini</taxon>
        <taxon>Hominidae</taxon>
        <taxon>Pan</taxon>
    </lineage>
</organism>
<dbReference type="Ensembl" id="ENSPTRT00000091907.1">
    <property type="protein sequence ID" value="ENSPTRP00000071874.1"/>
    <property type="gene ID" value="ENSPTRG00000043433.1"/>
</dbReference>
<dbReference type="OMA" id="IANQCAH"/>
<name>A0A2I3S4K2_PANTR</name>
<reference evidence="1" key="2">
    <citation type="submission" date="2025-08" db="UniProtKB">
        <authorList>
            <consortium name="Ensembl"/>
        </authorList>
    </citation>
    <scope>IDENTIFICATION</scope>
</reference>
<sequence>MHLHCSAIDMCKRLGSLARNSFSFLVMPSITAQAHPKNSRLPQRIANQCVRGDCATFIIVHFQDTSGAKGPRDPQVERATGISLDVDVCFSHPRLRWSCSELHKLTHLCLRDLSVDLLSVTQWPL</sequence>
<reference evidence="1" key="3">
    <citation type="submission" date="2025-09" db="UniProtKB">
        <authorList>
            <consortium name="Ensembl"/>
        </authorList>
    </citation>
    <scope>IDENTIFICATION</scope>
</reference>
<accession>A0A2I3S4K2</accession>
<proteinExistence type="predicted"/>
<dbReference type="Proteomes" id="UP000002277">
    <property type="component" value="Chromosome 16"/>
</dbReference>
<dbReference type="EMBL" id="AACZ04032099">
    <property type="status" value="NOT_ANNOTATED_CDS"/>
    <property type="molecule type" value="Genomic_DNA"/>
</dbReference>
<dbReference type="GeneTree" id="ENSGT00910000147336"/>